<dbReference type="GO" id="GO:0005975">
    <property type="term" value="P:carbohydrate metabolic process"/>
    <property type="evidence" value="ECO:0007669"/>
    <property type="project" value="InterPro"/>
</dbReference>
<dbReference type="GO" id="GO:0006098">
    <property type="term" value="P:pentose-phosphate shunt"/>
    <property type="evidence" value="ECO:0007669"/>
    <property type="project" value="UniProtKB-UniRule"/>
</dbReference>
<evidence type="ECO:0000256" key="7">
    <source>
        <dbReference type="ARBA" id="ARBA00022679"/>
    </source>
</evidence>
<evidence type="ECO:0000256" key="2">
    <source>
        <dbReference type="ARBA" id="ARBA00004496"/>
    </source>
</evidence>
<dbReference type="PIRSF" id="PIRSF036915">
    <property type="entry name" value="Trnald_Bac_Plnt"/>
    <property type="match status" value="1"/>
</dbReference>
<keyword evidence="8 11" id="KW-0570">Pentose shunt</keyword>
<accession>A0A238XUT0</accession>
<dbReference type="InterPro" id="IPR004732">
    <property type="entry name" value="Transaldolase_2"/>
</dbReference>
<dbReference type="NCBIfam" id="NF002881">
    <property type="entry name" value="PRK03343.1"/>
    <property type="match status" value="1"/>
</dbReference>
<dbReference type="Gene3D" id="3.20.20.70">
    <property type="entry name" value="Aldolase class I"/>
    <property type="match status" value="1"/>
</dbReference>
<dbReference type="Pfam" id="PF00923">
    <property type="entry name" value="TAL_FSA"/>
    <property type="match status" value="1"/>
</dbReference>
<dbReference type="InterPro" id="IPR018225">
    <property type="entry name" value="Transaldolase_AS"/>
</dbReference>
<evidence type="ECO:0000256" key="9">
    <source>
        <dbReference type="ARBA" id="ARBA00023270"/>
    </source>
</evidence>
<dbReference type="PROSITE" id="PS00958">
    <property type="entry name" value="TRANSALDOLASE_2"/>
    <property type="match status" value="1"/>
</dbReference>
<dbReference type="UniPathway" id="UPA00115">
    <property type="reaction ID" value="UER00414"/>
</dbReference>
<comment type="subcellular location">
    <subcellularLocation>
        <location evidence="2 11">Cytoplasm</location>
    </subcellularLocation>
</comment>
<dbReference type="InterPro" id="IPR001585">
    <property type="entry name" value="TAL/FSA"/>
</dbReference>
<dbReference type="Proteomes" id="UP000198348">
    <property type="component" value="Unassembled WGS sequence"/>
</dbReference>
<feature type="active site" description="Schiff-base intermediate with substrate" evidence="11">
    <location>
        <position position="140"/>
    </location>
</feature>
<reference evidence="12 13" key="1">
    <citation type="submission" date="2017-06" db="EMBL/GenBank/DDBJ databases">
        <authorList>
            <person name="Kim H.J."/>
            <person name="Triplett B.A."/>
        </authorList>
    </citation>
    <scope>NUCLEOTIDE SEQUENCE [LARGE SCALE GENOMIC DNA]</scope>
    <source>
        <strain evidence="12 13">DSM 45207</strain>
    </source>
</reference>
<keyword evidence="6 11" id="KW-0963">Cytoplasm</keyword>
<evidence type="ECO:0000313" key="13">
    <source>
        <dbReference type="Proteomes" id="UP000198348"/>
    </source>
</evidence>
<keyword evidence="7 11" id="KW-0808">Transferase</keyword>
<gene>
    <name evidence="11" type="primary">tal</name>
    <name evidence="12" type="ORF">SAMN06265360_11297</name>
</gene>
<evidence type="ECO:0000256" key="10">
    <source>
        <dbReference type="ARBA" id="ARBA00048810"/>
    </source>
</evidence>
<dbReference type="EC" id="2.2.1.2" evidence="5 11"/>
<evidence type="ECO:0000256" key="3">
    <source>
        <dbReference type="ARBA" id="ARBA00004857"/>
    </source>
</evidence>
<comment type="similarity">
    <text evidence="4 11">Belongs to the transaldolase family. Type 2 subfamily.</text>
</comment>
<comment type="catalytic activity">
    <reaction evidence="10 11">
        <text>D-sedoheptulose 7-phosphate + D-glyceraldehyde 3-phosphate = D-erythrose 4-phosphate + beta-D-fructose 6-phosphate</text>
        <dbReference type="Rhea" id="RHEA:17053"/>
        <dbReference type="ChEBI" id="CHEBI:16897"/>
        <dbReference type="ChEBI" id="CHEBI:57483"/>
        <dbReference type="ChEBI" id="CHEBI:57634"/>
        <dbReference type="ChEBI" id="CHEBI:59776"/>
        <dbReference type="EC" id="2.2.1.2"/>
    </reaction>
</comment>
<keyword evidence="9 11" id="KW-0704">Schiff base</keyword>
<evidence type="ECO:0000256" key="8">
    <source>
        <dbReference type="ARBA" id="ARBA00023126"/>
    </source>
</evidence>
<comment type="function">
    <text evidence="1 11">Transaldolase is important for the balance of metabolites in the pentose-phosphate pathway.</text>
</comment>
<keyword evidence="13" id="KW-1185">Reference proteome</keyword>
<comment type="pathway">
    <text evidence="3 11">Carbohydrate degradation; pentose phosphate pathway; D-glyceraldehyde 3-phosphate and beta-D-fructose 6-phosphate from D-ribose 5-phosphate and D-xylulose 5-phosphate (non-oxidative stage): step 2/3.</text>
</comment>
<evidence type="ECO:0000256" key="4">
    <source>
        <dbReference type="ARBA" id="ARBA00008426"/>
    </source>
</evidence>
<dbReference type="InterPro" id="IPR013785">
    <property type="entry name" value="Aldolase_TIM"/>
</dbReference>
<dbReference type="HAMAP" id="MF_00493">
    <property type="entry name" value="Transaldolase_2"/>
    <property type="match status" value="1"/>
</dbReference>
<dbReference type="SUPFAM" id="SSF51569">
    <property type="entry name" value="Aldolase"/>
    <property type="match status" value="1"/>
</dbReference>
<evidence type="ECO:0000313" key="12">
    <source>
        <dbReference type="EMBL" id="SNR62450.1"/>
    </source>
</evidence>
<dbReference type="PANTHER" id="PTHR10683">
    <property type="entry name" value="TRANSALDOLASE"/>
    <property type="match status" value="1"/>
</dbReference>
<organism evidence="12 13">
    <name type="scientific">Haloechinothrix alba</name>
    <dbReference type="NCBI Taxonomy" id="664784"/>
    <lineage>
        <taxon>Bacteria</taxon>
        <taxon>Bacillati</taxon>
        <taxon>Actinomycetota</taxon>
        <taxon>Actinomycetes</taxon>
        <taxon>Pseudonocardiales</taxon>
        <taxon>Pseudonocardiaceae</taxon>
        <taxon>Haloechinothrix</taxon>
    </lineage>
</organism>
<dbReference type="PANTHER" id="PTHR10683:SF31">
    <property type="entry name" value="TRANSALDOLASE"/>
    <property type="match status" value="1"/>
</dbReference>
<dbReference type="GO" id="GO:0004801">
    <property type="term" value="F:transaldolase activity"/>
    <property type="evidence" value="ECO:0007669"/>
    <property type="project" value="UniProtKB-UniRule"/>
</dbReference>
<proteinExistence type="inferred from homology"/>
<protein>
    <recommendedName>
        <fullName evidence="5 11">Transaldolase</fullName>
        <ecNumber evidence="5 11">2.2.1.2</ecNumber>
    </recommendedName>
</protein>
<evidence type="ECO:0000256" key="6">
    <source>
        <dbReference type="ARBA" id="ARBA00022490"/>
    </source>
</evidence>
<dbReference type="EMBL" id="FZNW01000012">
    <property type="protein sequence ID" value="SNR62450.1"/>
    <property type="molecule type" value="Genomic_DNA"/>
</dbReference>
<evidence type="ECO:0000256" key="5">
    <source>
        <dbReference type="ARBA" id="ARBA00013151"/>
    </source>
</evidence>
<dbReference type="RefSeq" id="WP_176439936.1">
    <property type="nucleotide sequence ID" value="NZ_FZNW01000012.1"/>
</dbReference>
<dbReference type="NCBIfam" id="TIGR00876">
    <property type="entry name" value="tal_mycobact"/>
    <property type="match status" value="1"/>
</dbReference>
<evidence type="ECO:0000256" key="1">
    <source>
        <dbReference type="ARBA" id="ARBA00003518"/>
    </source>
</evidence>
<evidence type="ECO:0000256" key="11">
    <source>
        <dbReference type="HAMAP-Rule" id="MF_00493"/>
    </source>
</evidence>
<dbReference type="GO" id="GO:0005737">
    <property type="term" value="C:cytoplasm"/>
    <property type="evidence" value="ECO:0007669"/>
    <property type="project" value="UniProtKB-SubCell"/>
</dbReference>
<dbReference type="AlphaFoldDB" id="A0A238XUT0"/>
<sequence length="364" mass="39950">MNPLHKLRELGQSVWYDNIHRTLIEDGTLAELVDEYAVSGVTSNPTIYERALSEGTDYDDAVREAVGRGVTDPESVFWEVAVADIVAAADILRPVHDAAGGRDGFVCLELPPRLSHSTGESIEFADQLFRRVDRANVMIKVPATTAGMAAIEELIYRGVNVNVTLVFSPEAWRAVAEAHARGLERRVAEGAAPDVHSVASFFISRIDAKANEELPDRLQNRLAVATAKLVYVAYREWLETGRWRSLAEAGAAPQRLLWASTSTKDPRLPETHYVSALAAPKTVDTMNDRALTEFAESGEAPEAMSDRREHAEDARAVVAEAQQAGVDLEDLGTRLLADGDRAFADSFKQMIENLGVKVDKLTER</sequence>
<name>A0A238XUT0_9PSEU</name>